<accession>A0AAW6D799</accession>
<proteinExistence type="predicted"/>
<evidence type="ECO:0000313" key="3">
    <source>
        <dbReference type="Proteomes" id="UP001210204"/>
    </source>
</evidence>
<feature type="transmembrane region" description="Helical" evidence="1">
    <location>
        <begin position="117"/>
        <end position="137"/>
    </location>
</feature>
<feature type="transmembrane region" description="Helical" evidence="1">
    <location>
        <begin position="36"/>
        <end position="55"/>
    </location>
</feature>
<dbReference type="Proteomes" id="UP001210204">
    <property type="component" value="Unassembled WGS sequence"/>
</dbReference>
<comment type="caution">
    <text evidence="2">The sequence shown here is derived from an EMBL/GenBank/DDBJ whole genome shotgun (WGS) entry which is preliminary data.</text>
</comment>
<sequence length="273" mass="31788">MNKTLSLKSFEKKSIGLLGVMLLDWLVKWTLRLQNYIMIALFIGLFLDRGIGFNPSDSEKFIIGIILLYFPTIWAFKASQHSENRKHTFLYLASLYTFGLLAMSMVVAYSIEHIENPQFVSSVIFGLVLSTFIRKVGDVIRVKIYHRYLFKHVLNKSYFYPYQSDKKILYKDFYEDMTIDNPEARMTLVNEGAIQKAYQNCVDVFSTKVEKKTSSKYFVNADNHQLTRDYEDKESTYHLDIMLHLFGTKGVPAYLKLLSFTIIRPTEIAKKAK</sequence>
<evidence type="ECO:0000256" key="1">
    <source>
        <dbReference type="SAM" id="Phobius"/>
    </source>
</evidence>
<feature type="transmembrane region" description="Helical" evidence="1">
    <location>
        <begin position="61"/>
        <end position="77"/>
    </location>
</feature>
<keyword evidence="1" id="KW-0812">Transmembrane</keyword>
<feature type="transmembrane region" description="Helical" evidence="1">
    <location>
        <begin position="89"/>
        <end position="111"/>
    </location>
</feature>
<keyword evidence="1" id="KW-1133">Transmembrane helix</keyword>
<keyword evidence="1" id="KW-0472">Membrane</keyword>
<organism evidence="2 3">
    <name type="scientific">Streptococcus salivarius</name>
    <dbReference type="NCBI Taxonomy" id="1304"/>
    <lineage>
        <taxon>Bacteria</taxon>
        <taxon>Bacillati</taxon>
        <taxon>Bacillota</taxon>
        <taxon>Bacilli</taxon>
        <taxon>Lactobacillales</taxon>
        <taxon>Streptococcaceae</taxon>
        <taxon>Streptococcus</taxon>
    </lineage>
</organism>
<dbReference type="RefSeq" id="WP_195414053.1">
    <property type="nucleotide sequence ID" value="NZ_JADNKH010000019.1"/>
</dbReference>
<reference evidence="2" key="1">
    <citation type="submission" date="2023-01" db="EMBL/GenBank/DDBJ databases">
        <title>Human gut microbiome strain richness.</title>
        <authorList>
            <person name="Chen-Liaw A."/>
        </authorList>
    </citation>
    <scope>NUCLEOTIDE SEQUENCE</scope>
    <source>
        <strain evidence="2">1001095st1_G4_1001095IJ_161003</strain>
    </source>
</reference>
<gene>
    <name evidence="2" type="ORF">PNU26_09315</name>
</gene>
<dbReference type="AlphaFoldDB" id="A0AAW6D799"/>
<name>A0AAW6D799_STRSL</name>
<protein>
    <submittedName>
        <fullName evidence="2">Uncharacterized protein</fullName>
    </submittedName>
</protein>
<dbReference type="EMBL" id="JAQMJT010000013">
    <property type="protein sequence ID" value="MDB8614592.1"/>
    <property type="molecule type" value="Genomic_DNA"/>
</dbReference>
<evidence type="ECO:0000313" key="2">
    <source>
        <dbReference type="EMBL" id="MDB8614592.1"/>
    </source>
</evidence>